<name>A0A5M8PLY6_9LECA</name>
<feature type="compositionally biased region" description="Polar residues" evidence="1">
    <location>
        <begin position="200"/>
        <end position="214"/>
    </location>
</feature>
<feature type="compositionally biased region" description="Basic and acidic residues" evidence="1">
    <location>
        <begin position="118"/>
        <end position="136"/>
    </location>
</feature>
<reference evidence="2 3" key="1">
    <citation type="submission" date="2019-09" db="EMBL/GenBank/DDBJ databases">
        <title>The hologenome of the rock-dwelling lichen Lasallia pustulata.</title>
        <authorList>
            <person name="Greshake Tzovaras B."/>
            <person name="Segers F."/>
            <person name="Bicker A."/>
            <person name="Dal Grande F."/>
            <person name="Otte J."/>
            <person name="Hankeln T."/>
            <person name="Schmitt I."/>
            <person name="Ebersberger I."/>
        </authorList>
    </citation>
    <scope>NUCLEOTIDE SEQUENCE [LARGE SCALE GENOMIC DNA]</scope>
    <source>
        <strain evidence="2">A1-1</strain>
    </source>
</reference>
<dbReference type="Proteomes" id="UP000324767">
    <property type="component" value="Unassembled WGS sequence"/>
</dbReference>
<accession>A0A5M8PLY6</accession>
<protein>
    <submittedName>
        <fullName evidence="2">Uncharacterized protein</fullName>
    </submittedName>
</protein>
<organism evidence="2 3">
    <name type="scientific">Lasallia pustulata</name>
    <dbReference type="NCBI Taxonomy" id="136370"/>
    <lineage>
        <taxon>Eukaryota</taxon>
        <taxon>Fungi</taxon>
        <taxon>Dikarya</taxon>
        <taxon>Ascomycota</taxon>
        <taxon>Pezizomycotina</taxon>
        <taxon>Lecanoromycetes</taxon>
        <taxon>OSLEUM clade</taxon>
        <taxon>Umbilicariomycetidae</taxon>
        <taxon>Umbilicariales</taxon>
        <taxon>Umbilicariaceae</taxon>
        <taxon>Lasallia</taxon>
    </lineage>
</organism>
<dbReference type="Gene3D" id="3.60.130.30">
    <property type="match status" value="1"/>
</dbReference>
<dbReference type="EMBL" id="VXIT01000011">
    <property type="protein sequence ID" value="KAA6409514.1"/>
    <property type="molecule type" value="Genomic_DNA"/>
</dbReference>
<gene>
    <name evidence="2" type="ORF">FRX48_07068</name>
</gene>
<feature type="compositionally biased region" description="Acidic residues" evidence="1">
    <location>
        <begin position="141"/>
        <end position="165"/>
    </location>
</feature>
<dbReference type="OrthoDB" id="4645718at2759"/>
<feature type="region of interest" description="Disordered" evidence="1">
    <location>
        <begin position="118"/>
        <end position="229"/>
    </location>
</feature>
<sequence length="229" mass="25927">MPVVIDAGSVQSGVRKEPDFVKTVTTDRELVSLRAYLYSVQTESHVDFKDWKGGYAWMITFGEFTGGKLCIPQCGVQVSFPPGSICAIRGREYLHYIIDWKGEFRYCIVHTTHESVRAEVDDGKRSASQAEIREEAYSENNVEESDCGEDGSEDFEEEVTEDEDNEKASENAQVCETPIREGKKRKYEVGESGHDDAEIDNSQLSERSTLTSESQRPDNFYSSHKKIRL</sequence>
<proteinExistence type="predicted"/>
<evidence type="ECO:0000256" key="1">
    <source>
        <dbReference type="SAM" id="MobiDB-lite"/>
    </source>
</evidence>
<dbReference type="AlphaFoldDB" id="A0A5M8PLY6"/>
<feature type="compositionally biased region" description="Basic and acidic residues" evidence="1">
    <location>
        <begin position="187"/>
        <end position="196"/>
    </location>
</feature>
<comment type="caution">
    <text evidence="2">The sequence shown here is derived from an EMBL/GenBank/DDBJ whole genome shotgun (WGS) entry which is preliminary data.</text>
</comment>
<evidence type="ECO:0000313" key="3">
    <source>
        <dbReference type="Proteomes" id="UP000324767"/>
    </source>
</evidence>
<evidence type="ECO:0000313" key="2">
    <source>
        <dbReference type="EMBL" id="KAA6409514.1"/>
    </source>
</evidence>